<feature type="domain" description="ABC transporter" evidence="8">
    <location>
        <begin position="5"/>
        <end position="252"/>
    </location>
</feature>
<evidence type="ECO:0000259" key="8">
    <source>
        <dbReference type="PROSITE" id="PS50893"/>
    </source>
</evidence>
<dbReference type="PANTHER" id="PTHR43297:SF2">
    <property type="entry name" value="DIPEPTIDE TRANSPORT ATP-BINDING PROTEIN DPPD"/>
    <property type="match status" value="1"/>
</dbReference>
<reference evidence="10" key="1">
    <citation type="submission" date="2016-11" db="EMBL/GenBank/DDBJ databases">
        <authorList>
            <person name="Varghese N."/>
            <person name="Submissions S."/>
        </authorList>
    </citation>
    <scope>NUCLEOTIDE SEQUENCE [LARGE SCALE GENOMIC DNA]</scope>
    <source>
        <strain evidence="10">DSM 17957</strain>
    </source>
</reference>
<dbReference type="InterPro" id="IPR017871">
    <property type="entry name" value="ABC_transporter-like_CS"/>
</dbReference>
<dbReference type="STRING" id="1121919.SAMN02745975_03803"/>
<evidence type="ECO:0000313" key="9">
    <source>
        <dbReference type="EMBL" id="SHK17145.1"/>
    </source>
</evidence>
<keyword evidence="5" id="KW-0547">Nucleotide-binding</keyword>
<dbReference type="Gene3D" id="3.40.50.300">
    <property type="entry name" value="P-loop containing nucleotide triphosphate hydrolases"/>
    <property type="match status" value="1"/>
</dbReference>
<dbReference type="FunFam" id="3.40.50.300:FF:000016">
    <property type="entry name" value="Oligopeptide ABC transporter ATP-binding component"/>
    <property type="match status" value="1"/>
</dbReference>
<dbReference type="AlphaFoldDB" id="A0A1M6QAG6"/>
<keyword evidence="6" id="KW-0067">ATP-binding</keyword>
<dbReference type="EMBL" id="FQZV01000085">
    <property type="protein sequence ID" value="SHK17145.1"/>
    <property type="molecule type" value="Genomic_DNA"/>
</dbReference>
<dbReference type="Pfam" id="PF00005">
    <property type="entry name" value="ABC_tran"/>
    <property type="match status" value="1"/>
</dbReference>
<sequence>MGRLLEVRDLTVKYNGEENAIENINMVLDHKEIIGIVGESGSGKTTFVRAIINLLSPNAEIVSGEIIFNGQNISKYNQEQWRNLRGNEITMIFQNPGAYINPIIKIGRQFVESIRNHRNLSKVDAAQKARETLEKMSLGDIDRIMNAYPFQLSGGMQQRVAIAMALAMEPKLIIADEPTSALDVVTQVQIINALMALRNHFHTSILLVTHNIGCAAYMADRIMVMNKGQVVECNDKSKLITNPQMEYTQKLLHAFPELKGLR</sequence>
<evidence type="ECO:0000313" key="10">
    <source>
        <dbReference type="Proteomes" id="UP000184536"/>
    </source>
</evidence>
<dbReference type="InterPro" id="IPR050388">
    <property type="entry name" value="ABC_Ni/Peptide_Import"/>
</dbReference>
<dbReference type="PANTHER" id="PTHR43297">
    <property type="entry name" value="OLIGOPEPTIDE TRANSPORT ATP-BINDING PROTEIN APPD"/>
    <property type="match status" value="1"/>
</dbReference>
<accession>A0A1M6QAG6</accession>
<evidence type="ECO:0000256" key="4">
    <source>
        <dbReference type="ARBA" id="ARBA00022475"/>
    </source>
</evidence>
<dbReference type="InterPro" id="IPR003439">
    <property type="entry name" value="ABC_transporter-like_ATP-bd"/>
</dbReference>
<keyword evidence="3" id="KW-0813">Transport</keyword>
<keyword evidence="10" id="KW-1185">Reference proteome</keyword>
<dbReference type="GO" id="GO:0005886">
    <property type="term" value="C:plasma membrane"/>
    <property type="evidence" value="ECO:0007669"/>
    <property type="project" value="UniProtKB-SubCell"/>
</dbReference>
<dbReference type="GO" id="GO:0005524">
    <property type="term" value="F:ATP binding"/>
    <property type="evidence" value="ECO:0007669"/>
    <property type="project" value="UniProtKB-KW"/>
</dbReference>
<dbReference type="Proteomes" id="UP000184536">
    <property type="component" value="Unassembled WGS sequence"/>
</dbReference>
<proteinExistence type="inferred from homology"/>
<dbReference type="PROSITE" id="PS50893">
    <property type="entry name" value="ABC_TRANSPORTER_2"/>
    <property type="match status" value="1"/>
</dbReference>
<comment type="similarity">
    <text evidence="2">Belongs to the ABC transporter superfamily.</text>
</comment>
<dbReference type="InterPro" id="IPR003593">
    <property type="entry name" value="AAA+_ATPase"/>
</dbReference>
<dbReference type="GO" id="GO:0016887">
    <property type="term" value="F:ATP hydrolysis activity"/>
    <property type="evidence" value="ECO:0007669"/>
    <property type="project" value="InterPro"/>
</dbReference>
<comment type="subcellular location">
    <subcellularLocation>
        <location evidence="1">Cell membrane</location>
        <topology evidence="1">Peripheral membrane protein</topology>
    </subcellularLocation>
</comment>
<evidence type="ECO:0000256" key="7">
    <source>
        <dbReference type="ARBA" id="ARBA00023136"/>
    </source>
</evidence>
<evidence type="ECO:0000256" key="5">
    <source>
        <dbReference type="ARBA" id="ARBA00022741"/>
    </source>
</evidence>
<evidence type="ECO:0000256" key="2">
    <source>
        <dbReference type="ARBA" id="ARBA00005417"/>
    </source>
</evidence>
<keyword evidence="7" id="KW-0472">Membrane</keyword>
<organism evidence="9 10">
    <name type="scientific">Geosporobacter subterraneus DSM 17957</name>
    <dbReference type="NCBI Taxonomy" id="1121919"/>
    <lineage>
        <taxon>Bacteria</taxon>
        <taxon>Bacillati</taxon>
        <taxon>Bacillota</taxon>
        <taxon>Clostridia</taxon>
        <taxon>Peptostreptococcales</taxon>
        <taxon>Thermotaleaceae</taxon>
        <taxon>Geosporobacter</taxon>
    </lineage>
</organism>
<evidence type="ECO:0000256" key="3">
    <source>
        <dbReference type="ARBA" id="ARBA00022448"/>
    </source>
</evidence>
<name>A0A1M6QAG6_9FIRM</name>
<keyword evidence="4" id="KW-1003">Cell membrane</keyword>
<dbReference type="RefSeq" id="WP_242946437.1">
    <property type="nucleotide sequence ID" value="NZ_FQZV01000085.1"/>
</dbReference>
<dbReference type="PROSITE" id="PS00211">
    <property type="entry name" value="ABC_TRANSPORTER_1"/>
    <property type="match status" value="1"/>
</dbReference>
<dbReference type="SUPFAM" id="SSF52540">
    <property type="entry name" value="P-loop containing nucleoside triphosphate hydrolases"/>
    <property type="match status" value="1"/>
</dbReference>
<protein>
    <submittedName>
        <fullName evidence="9">ABC transporter</fullName>
    </submittedName>
</protein>
<dbReference type="SMART" id="SM00382">
    <property type="entry name" value="AAA"/>
    <property type="match status" value="1"/>
</dbReference>
<gene>
    <name evidence="9" type="ORF">SAMN02745975_03803</name>
</gene>
<dbReference type="InterPro" id="IPR027417">
    <property type="entry name" value="P-loop_NTPase"/>
</dbReference>
<dbReference type="CDD" id="cd03257">
    <property type="entry name" value="ABC_NikE_OppD_transporters"/>
    <property type="match status" value="1"/>
</dbReference>
<evidence type="ECO:0000256" key="6">
    <source>
        <dbReference type="ARBA" id="ARBA00022840"/>
    </source>
</evidence>
<evidence type="ECO:0000256" key="1">
    <source>
        <dbReference type="ARBA" id="ARBA00004202"/>
    </source>
</evidence>